<accession>A0ABV5YUK2</accession>
<organism evidence="4 5">
    <name type="scientific">Actinoallomurus acaciae</name>
    <dbReference type="NCBI Taxonomy" id="502577"/>
    <lineage>
        <taxon>Bacteria</taxon>
        <taxon>Bacillati</taxon>
        <taxon>Actinomycetota</taxon>
        <taxon>Actinomycetes</taxon>
        <taxon>Streptosporangiales</taxon>
        <taxon>Thermomonosporaceae</taxon>
        <taxon>Actinoallomurus</taxon>
    </lineage>
</organism>
<feature type="domain" description="OmpR/PhoB-type" evidence="3">
    <location>
        <begin position="1"/>
        <end position="100"/>
    </location>
</feature>
<dbReference type="Pfam" id="PF00486">
    <property type="entry name" value="Trans_reg_C"/>
    <property type="match status" value="1"/>
</dbReference>
<dbReference type="Gene3D" id="1.10.10.10">
    <property type="entry name" value="Winged helix-like DNA-binding domain superfamily/Winged helix DNA-binding domain"/>
    <property type="match status" value="1"/>
</dbReference>
<name>A0ABV5YUK2_9ACTN</name>
<dbReference type="EMBL" id="JBHLZP010000571">
    <property type="protein sequence ID" value="MFB9838765.1"/>
    <property type="molecule type" value="Genomic_DNA"/>
</dbReference>
<sequence>MGTGEPRFGVLGPLVIEVNGRPVPPPGSAVVRGLLGVLLLAGRRPLTTEQLIELVWADRADRTGRGSVQAAVSRLRDWLGRLPGDTPPVEYDGAGYRLVVPAEAADLGRFRALVRSA</sequence>
<protein>
    <submittedName>
        <fullName evidence="4">Winged helix-turn-helix domain-containing protein</fullName>
    </submittedName>
</protein>
<dbReference type="SMART" id="SM00862">
    <property type="entry name" value="Trans_reg_C"/>
    <property type="match status" value="1"/>
</dbReference>
<evidence type="ECO:0000313" key="4">
    <source>
        <dbReference type="EMBL" id="MFB9838765.1"/>
    </source>
</evidence>
<dbReference type="PANTHER" id="PTHR35807:SF1">
    <property type="entry name" value="TRANSCRIPTIONAL REGULATOR REDD"/>
    <property type="match status" value="1"/>
</dbReference>
<dbReference type="InterPro" id="IPR001867">
    <property type="entry name" value="OmpR/PhoB-type_DNA-bd"/>
</dbReference>
<comment type="caution">
    <text evidence="4">The sequence shown here is derived from an EMBL/GenBank/DDBJ whole genome shotgun (WGS) entry which is preliminary data.</text>
</comment>
<keyword evidence="1 2" id="KW-0238">DNA-binding</keyword>
<gene>
    <name evidence="4" type="ORF">ACFFNX_42125</name>
</gene>
<dbReference type="RefSeq" id="WP_378211856.1">
    <property type="nucleotide sequence ID" value="NZ_JBHLZP010000571.1"/>
</dbReference>
<evidence type="ECO:0000256" key="2">
    <source>
        <dbReference type="PROSITE-ProRule" id="PRU01091"/>
    </source>
</evidence>
<dbReference type="InterPro" id="IPR051677">
    <property type="entry name" value="AfsR-DnrI-RedD_regulator"/>
</dbReference>
<proteinExistence type="predicted"/>
<evidence type="ECO:0000259" key="3">
    <source>
        <dbReference type="PROSITE" id="PS51755"/>
    </source>
</evidence>
<dbReference type="Proteomes" id="UP001589627">
    <property type="component" value="Unassembled WGS sequence"/>
</dbReference>
<evidence type="ECO:0000313" key="5">
    <source>
        <dbReference type="Proteomes" id="UP001589627"/>
    </source>
</evidence>
<evidence type="ECO:0000256" key="1">
    <source>
        <dbReference type="ARBA" id="ARBA00023125"/>
    </source>
</evidence>
<dbReference type="PANTHER" id="PTHR35807">
    <property type="entry name" value="TRANSCRIPTIONAL REGULATOR REDD-RELATED"/>
    <property type="match status" value="1"/>
</dbReference>
<dbReference type="SUPFAM" id="SSF46894">
    <property type="entry name" value="C-terminal effector domain of the bipartite response regulators"/>
    <property type="match status" value="1"/>
</dbReference>
<dbReference type="InterPro" id="IPR016032">
    <property type="entry name" value="Sig_transdc_resp-reg_C-effctor"/>
</dbReference>
<feature type="DNA-binding region" description="OmpR/PhoB-type" evidence="2">
    <location>
        <begin position="1"/>
        <end position="100"/>
    </location>
</feature>
<dbReference type="InterPro" id="IPR036388">
    <property type="entry name" value="WH-like_DNA-bd_sf"/>
</dbReference>
<feature type="non-terminal residue" evidence="4">
    <location>
        <position position="117"/>
    </location>
</feature>
<dbReference type="PROSITE" id="PS51755">
    <property type="entry name" value="OMPR_PHOB"/>
    <property type="match status" value="1"/>
</dbReference>
<keyword evidence="5" id="KW-1185">Reference proteome</keyword>
<reference evidence="4 5" key="1">
    <citation type="submission" date="2024-09" db="EMBL/GenBank/DDBJ databases">
        <authorList>
            <person name="Sun Q."/>
            <person name="Mori K."/>
        </authorList>
    </citation>
    <scope>NUCLEOTIDE SEQUENCE [LARGE SCALE GENOMIC DNA]</scope>
    <source>
        <strain evidence="4 5">TBRC 0563</strain>
    </source>
</reference>